<organism evidence="2 3">
    <name type="scientific">Massariosphaeria phaeospora</name>
    <dbReference type="NCBI Taxonomy" id="100035"/>
    <lineage>
        <taxon>Eukaryota</taxon>
        <taxon>Fungi</taxon>
        <taxon>Dikarya</taxon>
        <taxon>Ascomycota</taxon>
        <taxon>Pezizomycotina</taxon>
        <taxon>Dothideomycetes</taxon>
        <taxon>Pleosporomycetidae</taxon>
        <taxon>Pleosporales</taxon>
        <taxon>Pleosporales incertae sedis</taxon>
        <taxon>Massariosphaeria</taxon>
    </lineage>
</organism>
<feature type="compositionally biased region" description="Polar residues" evidence="1">
    <location>
        <begin position="116"/>
        <end position="125"/>
    </location>
</feature>
<evidence type="ECO:0000256" key="1">
    <source>
        <dbReference type="SAM" id="MobiDB-lite"/>
    </source>
</evidence>
<comment type="caution">
    <text evidence="2">The sequence shown here is derived from an EMBL/GenBank/DDBJ whole genome shotgun (WGS) entry which is preliminary data.</text>
</comment>
<keyword evidence="3" id="KW-1185">Reference proteome</keyword>
<reference evidence="2 3" key="1">
    <citation type="submission" date="2020-01" db="EMBL/GenBank/DDBJ databases">
        <authorList>
            <consortium name="DOE Joint Genome Institute"/>
            <person name="Haridas S."/>
            <person name="Albert R."/>
            <person name="Binder M."/>
            <person name="Bloem J."/>
            <person name="Labutti K."/>
            <person name="Salamov A."/>
            <person name="Andreopoulos B."/>
            <person name="Baker S.E."/>
            <person name="Barry K."/>
            <person name="Bills G."/>
            <person name="Bluhm B.H."/>
            <person name="Cannon C."/>
            <person name="Castanera R."/>
            <person name="Culley D.E."/>
            <person name="Daum C."/>
            <person name="Ezra D."/>
            <person name="Gonzalez J.B."/>
            <person name="Henrissat B."/>
            <person name="Kuo A."/>
            <person name="Liang C."/>
            <person name="Lipzen A."/>
            <person name="Lutzoni F."/>
            <person name="Magnuson J."/>
            <person name="Mondo S."/>
            <person name="Nolan M."/>
            <person name="Ohm R."/>
            <person name="Pangilinan J."/>
            <person name="Park H.-J.H."/>
            <person name="Ramirez L."/>
            <person name="Alfaro M."/>
            <person name="Sun H."/>
            <person name="Tritt A."/>
            <person name="Yoshinaga Y."/>
            <person name="Zwiers L.-H.L."/>
            <person name="Turgeon B.G."/>
            <person name="Goodwin S.B."/>
            <person name="Spatafora J.W."/>
            <person name="Crous P.W."/>
            <person name="Grigoriev I.V."/>
        </authorList>
    </citation>
    <scope>NUCLEOTIDE SEQUENCE [LARGE SCALE GENOMIC DNA]</scope>
    <source>
        <strain evidence="2 3">CBS 611.86</strain>
    </source>
</reference>
<feature type="region of interest" description="Disordered" evidence="1">
    <location>
        <begin position="85"/>
        <end position="143"/>
    </location>
</feature>
<feature type="region of interest" description="Disordered" evidence="1">
    <location>
        <begin position="156"/>
        <end position="191"/>
    </location>
</feature>
<proteinExistence type="predicted"/>
<dbReference type="AlphaFoldDB" id="A0A7C8MI16"/>
<evidence type="ECO:0000313" key="3">
    <source>
        <dbReference type="Proteomes" id="UP000481861"/>
    </source>
</evidence>
<feature type="region of interest" description="Disordered" evidence="1">
    <location>
        <begin position="275"/>
        <end position="331"/>
    </location>
</feature>
<name>A0A7C8MI16_9PLEO</name>
<dbReference type="EMBL" id="JAADJZ010000007">
    <property type="protein sequence ID" value="KAF2873822.1"/>
    <property type="molecule type" value="Genomic_DNA"/>
</dbReference>
<gene>
    <name evidence="2" type="ORF">BDV95DRAFT_489304</name>
</gene>
<dbReference type="OrthoDB" id="5378435at2759"/>
<evidence type="ECO:0000313" key="2">
    <source>
        <dbReference type="EMBL" id="KAF2873822.1"/>
    </source>
</evidence>
<accession>A0A7C8MI16</accession>
<feature type="compositionally biased region" description="Acidic residues" evidence="1">
    <location>
        <begin position="286"/>
        <end position="305"/>
    </location>
</feature>
<sequence>MISSVSPTHGAANSLSTQLPSPRRTCRSSAGPPGCRSSRIEKPRSIHNSPMTLERRKTTSGTKRYATLDDHFNMMFGVSGDEQIMEDQPAAPSRPELSRPLSWHPSSAHFHVPSGATMTEQSPGQDWSRHDSTSTRDSVQSSDFYSISARNSMHPEQMPNYAAHDPHRDSQHSDYSWQEPSRKSYAPSTYSTPATDAMPWYLQEWARNNQSQISNSQQASTDFLPIQHPTATRQGDEQDMEMVDAGRELVGMGLYDAPDPSLSWNVSGLVEGTGKGLKLEETWQPPEEDEDEEELDDASSDDGSVEELPVKEAEQVPVNIKPHTPGNMEGQSFFFDEDENYTKEWWFQQLKHPSMPVRDAGLGYGWL</sequence>
<feature type="compositionally biased region" description="Polar residues" evidence="1">
    <location>
        <begin position="1"/>
        <end position="20"/>
    </location>
</feature>
<dbReference type="Proteomes" id="UP000481861">
    <property type="component" value="Unassembled WGS sequence"/>
</dbReference>
<feature type="region of interest" description="Disordered" evidence="1">
    <location>
        <begin position="1"/>
        <end position="63"/>
    </location>
</feature>
<protein>
    <submittedName>
        <fullName evidence="2">Uncharacterized protein</fullName>
    </submittedName>
</protein>